<evidence type="ECO:0000313" key="2">
    <source>
        <dbReference type="EnsemblPlants" id="QL07p012148:mrna:CDS:1"/>
    </source>
</evidence>
<dbReference type="GO" id="GO:0070449">
    <property type="term" value="C:elongin complex"/>
    <property type="evidence" value="ECO:0007669"/>
    <property type="project" value="InterPro"/>
</dbReference>
<dbReference type="EMBL" id="LRBV02000007">
    <property type="status" value="NOT_ANNOTATED_CDS"/>
    <property type="molecule type" value="Genomic_DNA"/>
</dbReference>
<reference evidence="2" key="2">
    <citation type="submission" date="2021-01" db="UniProtKB">
        <authorList>
            <consortium name="EnsemblPlants"/>
        </authorList>
    </citation>
    <scope>IDENTIFICATION</scope>
</reference>
<dbReference type="OMA" id="LMHIEKC"/>
<gene>
    <name evidence="2" type="primary">LOC115951596</name>
</gene>
<sequence length="227" mass="26511">MSENQKFAAETMVEMGNEIEDGSVSGSGLLEIEKMIDTLTQSGRVGDTRRLKVFTACDVSILEKVLPHCNVDQLMYVEKCFKSRGRDLSLVTDQLWKKFYKREFGVSKADVVVQRMREKKVSFKWVKLYEAKLKERAEAENKAIDRVKQLYKKENERKQSRQLKVCEAVKPITRKRGCDEICNIKKGNLMKKARKEFENCREVKDLAAINRISLQRKYHHRPSLFIK</sequence>
<dbReference type="GeneID" id="115951596"/>
<evidence type="ECO:0008006" key="4">
    <source>
        <dbReference type="Google" id="ProtNLM"/>
    </source>
</evidence>
<dbReference type="RefSeq" id="XP_030924629.1">
    <property type="nucleotide sequence ID" value="XM_031068769.1"/>
</dbReference>
<dbReference type="AlphaFoldDB" id="A0A7N2M422"/>
<feature type="coiled-coil region" evidence="1">
    <location>
        <begin position="130"/>
        <end position="157"/>
    </location>
</feature>
<dbReference type="OrthoDB" id="21513at2759"/>
<evidence type="ECO:0000256" key="1">
    <source>
        <dbReference type="SAM" id="Coils"/>
    </source>
</evidence>
<keyword evidence="3" id="KW-1185">Reference proteome</keyword>
<dbReference type="EnsemblPlants" id="QL07p012148:mrna">
    <property type="protein sequence ID" value="QL07p012148:mrna:CDS:1"/>
    <property type="gene ID" value="QL07p012148"/>
</dbReference>
<dbReference type="InterPro" id="IPR010684">
    <property type="entry name" value="RNA_pol_II_trans_fac_SIII_A"/>
</dbReference>
<dbReference type="Pfam" id="PF06881">
    <property type="entry name" value="Elongin_A"/>
    <property type="match status" value="1"/>
</dbReference>
<dbReference type="Gene3D" id="6.10.250.3180">
    <property type="match status" value="1"/>
</dbReference>
<protein>
    <recommendedName>
        <fullName evidence="4">Transcription elongation factor B polypeptide 3</fullName>
    </recommendedName>
</protein>
<evidence type="ECO:0000313" key="3">
    <source>
        <dbReference type="Proteomes" id="UP000594261"/>
    </source>
</evidence>
<reference evidence="2 3" key="1">
    <citation type="journal article" date="2016" name="G3 (Bethesda)">
        <title>First Draft Assembly and Annotation of the Genome of a California Endemic Oak Quercus lobata Nee (Fagaceae).</title>
        <authorList>
            <person name="Sork V.L."/>
            <person name="Fitz-Gibbon S.T."/>
            <person name="Puiu D."/>
            <person name="Crepeau M."/>
            <person name="Gugger P.F."/>
            <person name="Sherman R."/>
            <person name="Stevens K."/>
            <person name="Langley C.H."/>
            <person name="Pellegrini M."/>
            <person name="Salzberg S.L."/>
        </authorList>
    </citation>
    <scope>NUCLEOTIDE SEQUENCE [LARGE SCALE GENOMIC DNA]</scope>
    <source>
        <strain evidence="2 3">cv. SW786</strain>
    </source>
</reference>
<dbReference type="GO" id="GO:0006368">
    <property type="term" value="P:transcription elongation by RNA polymerase II"/>
    <property type="evidence" value="ECO:0007669"/>
    <property type="project" value="InterPro"/>
</dbReference>
<dbReference type="Proteomes" id="UP000594261">
    <property type="component" value="Chromosome 7"/>
</dbReference>
<dbReference type="PANTHER" id="PTHR47543">
    <property type="entry name" value="OS08G0169600 PROTEIN"/>
    <property type="match status" value="1"/>
</dbReference>
<name>A0A7N2M422_QUELO</name>
<proteinExistence type="predicted"/>
<dbReference type="KEGG" id="qlo:115951596"/>
<organism evidence="2 3">
    <name type="scientific">Quercus lobata</name>
    <name type="common">Valley oak</name>
    <dbReference type="NCBI Taxonomy" id="97700"/>
    <lineage>
        <taxon>Eukaryota</taxon>
        <taxon>Viridiplantae</taxon>
        <taxon>Streptophyta</taxon>
        <taxon>Embryophyta</taxon>
        <taxon>Tracheophyta</taxon>
        <taxon>Spermatophyta</taxon>
        <taxon>Magnoliopsida</taxon>
        <taxon>eudicotyledons</taxon>
        <taxon>Gunneridae</taxon>
        <taxon>Pentapetalae</taxon>
        <taxon>rosids</taxon>
        <taxon>fabids</taxon>
        <taxon>Fagales</taxon>
        <taxon>Fagaceae</taxon>
        <taxon>Quercus</taxon>
    </lineage>
</organism>
<keyword evidence="1" id="KW-0175">Coiled coil</keyword>
<dbReference type="PANTHER" id="PTHR47543:SF2">
    <property type="entry name" value="RNA POLYMERASE II TRANSCRIPTION FACTOR SIII SUBUNIT A"/>
    <property type="match status" value="1"/>
</dbReference>
<accession>A0A7N2M422</accession>
<dbReference type="Gramene" id="QL07p012148:mrna">
    <property type="protein sequence ID" value="QL07p012148:mrna:CDS:1"/>
    <property type="gene ID" value="QL07p012148"/>
</dbReference>
<dbReference type="InParanoid" id="A0A7N2M422"/>